<dbReference type="AlphaFoldDB" id="A0A915CIB1"/>
<evidence type="ECO:0000313" key="1">
    <source>
        <dbReference type="Proteomes" id="UP000887569"/>
    </source>
</evidence>
<reference evidence="2" key="1">
    <citation type="submission" date="2022-11" db="UniProtKB">
        <authorList>
            <consortium name="WormBaseParasite"/>
        </authorList>
    </citation>
    <scope>IDENTIFICATION</scope>
</reference>
<evidence type="ECO:0000313" key="2">
    <source>
        <dbReference type="WBParaSite" id="PgR205_g004_t04"/>
    </source>
</evidence>
<proteinExistence type="predicted"/>
<keyword evidence="1" id="KW-1185">Reference proteome</keyword>
<sequence length="62" mass="7330">MSGSANQLVFDEHFLIISFLFARQMSSLRGHCSIRFTRQNLNGNYSSLAYRRQHSIQRIRIR</sequence>
<dbReference type="WBParaSite" id="PgR205_g004_t04">
    <property type="protein sequence ID" value="PgR205_g004_t04"/>
    <property type="gene ID" value="PgR205_g004"/>
</dbReference>
<organism evidence="1 2">
    <name type="scientific">Parascaris univalens</name>
    <name type="common">Nematode worm</name>
    <dbReference type="NCBI Taxonomy" id="6257"/>
    <lineage>
        <taxon>Eukaryota</taxon>
        <taxon>Metazoa</taxon>
        <taxon>Ecdysozoa</taxon>
        <taxon>Nematoda</taxon>
        <taxon>Chromadorea</taxon>
        <taxon>Rhabditida</taxon>
        <taxon>Spirurina</taxon>
        <taxon>Ascaridomorpha</taxon>
        <taxon>Ascaridoidea</taxon>
        <taxon>Ascarididae</taxon>
        <taxon>Parascaris</taxon>
    </lineage>
</organism>
<dbReference type="Proteomes" id="UP000887569">
    <property type="component" value="Unplaced"/>
</dbReference>
<name>A0A915CIB1_PARUN</name>
<protein>
    <submittedName>
        <fullName evidence="2">Uncharacterized protein</fullName>
    </submittedName>
</protein>
<accession>A0A915CIB1</accession>